<name>A0A939JBD6_9HYPH</name>
<dbReference type="RefSeq" id="WP_206944402.1">
    <property type="nucleotide sequence ID" value="NZ_JAFLNF010000011.1"/>
</dbReference>
<feature type="domain" description="PAC" evidence="14">
    <location>
        <begin position="226"/>
        <end position="280"/>
    </location>
</feature>
<dbReference type="EMBL" id="JAFLNF010000011">
    <property type="protein sequence ID" value="MBO0347348.1"/>
    <property type="molecule type" value="Genomic_DNA"/>
</dbReference>
<keyword evidence="9" id="KW-0547">Nucleotide-binding</keyword>
<dbReference type="CDD" id="cd00130">
    <property type="entry name" value="PAS"/>
    <property type="match status" value="1"/>
</dbReference>
<evidence type="ECO:0000256" key="9">
    <source>
        <dbReference type="ARBA" id="ARBA00022741"/>
    </source>
</evidence>
<evidence type="ECO:0000256" key="10">
    <source>
        <dbReference type="ARBA" id="ARBA00022777"/>
    </source>
</evidence>
<dbReference type="PANTHER" id="PTHR41523">
    <property type="entry name" value="TWO-COMPONENT SYSTEM SENSOR PROTEIN"/>
    <property type="match status" value="1"/>
</dbReference>
<evidence type="ECO:0000256" key="6">
    <source>
        <dbReference type="ARBA" id="ARBA00022643"/>
    </source>
</evidence>
<dbReference type="GO" id="GO:0005524">
    <property type="term" value="F:ATP binding"/>
    <property type="evidence" value="ECO:0007669"/>
    <property type="project" value="UniProtKB-KW"/>
</dbReference>
<dbReference type="InterPro" id="IPR058544">
    <property type="entry name" value="ETR1_N"/>
</dbReference>
<keyword evidence="11" id="KW-0067">ATP-binding</keyword>
<comment type="catalytic activity">
    <reaction evidence="1">
        <text>ATP + protein L-histidine = ADP + protein N-phospho-L-histidine.</text>
        <dbReference type="EC" id="2.7.13.3"/>
    </reaction>
</comment>
<dbReference type="InterPro" id="IPR013656">
    <property type="entry name" value="PAS_4"/>
</dbReference>
<evidence type="ECO:0000256" key="4">
    <source>
        <dbReference type="ARBA" id="ARBA00022553"/>
    </source>
</evidence>
<evidence type="ECO:0000256" key="8">
    <source>
        <dbReference type="ARBA" id="ARBA00022737"/>
    </source>
</evidence>
<accession>A0A939JBD6</accession>
<keyword evidence="13" id="KW-0472">Membrane</keyword>
<evidence type="ECO:0000256" key="5">
    <source>
        <dbReference type="ARBA" id="ARBA00022630"/>
    </source>
</evidence>
<feature type="transmembrane region" description="Helical" evidence="13">
    <location>
        <begin position="36"/>
        <end position="54"/>
    </location>
</feature>
<dbReference type="AlphaFoldDB" id="A0A939JBD6"/>
<dbReference type="Pfam" id="PF07536">
    <property type="entry name" value="HWE_HK"/>
    <property type="match status" value="1"/>
</dbReference>
<organism evidence="15 16">
    <name type="scientific">Roseibium limicola</name>
    <dbReference type="NCBI Taxonomy" id="2816037"/>
    <lineage>
        <taxon>Bacteria</taxon>
        <taxon>Pseudomonadati</taxon>
        <taxon>Pseudomonadota</taxon>
        <taxon>Alphaproteobacteria</taxon>
        <taxon>Hyphomicrobiales</taxon>
        <taxon>Stappiaceae</taxon>
        <taxon>Roseibium</taxon>
    </lineage>
</organism>
<keyword evidence="13" id="KW-1133">Transmembrane helix</keyword>
<feature type="transmembrane region" description="Helical" evidence="13">
    <location>
        <begin position="98"/>
        <end position="118"/>
    </location>
</feature>
<dbReference type="InterPro" id="IPR036890">
    <property type="entry name" value="HATPase_C_sf"/>
</dbReference>
<evidence type="ECO:0000256" key="12">
    <source>
        <dbReference type="ARBA" id="ARBA00023026"/>
    </source>
</evidence>
<evidence type="ECO:0000259" key="14">
    <source>
        <dbReference type="PROSITE" id="PS50113"/>
    </source>
</evidence>
<keyword evidence="12" id="KW-0843">Virulence</keyword>
<keyword evidence="13" id="KW-0812">Transmembrane</keyword>
<feature type="domain" description="PAC" evidence="14">
    <location>
        <begin position="354"/>
        <end position="409"/>
    </location>
</feature>
<dbReference type="EC" id="2.7.13.3" evidence="2"/>
<dbReference type="Pfam" id="PF08448">
    <property type="entry name" value="PAS_4"/>
    <property type="match status" value="2"/>
</dbReference>
<dbReference type="Gene3D" id="3.30.565.10">
    <property type="entry name" value="Histidine kinase-like ATPase, C-terminal domain"/>
    <property type="match status" value="1"/>
</dbReference>
<evidence type="ECO:0000313" key="16">
    <source>
        <dbReference type="Proteomes" id="UP000664779"/>
    </source>
</evidence>
<dbReference type="InterPro" id="IPR000014">
    <property type="entry name" value="PAS"/>
</dbReference>
<dbReference type="Gene3D" id="3.30.450.20">
    <property type="entry name" value="PAS domain"/>
    <property type="match status" value="2"/>
</dbReference>
<evidence type="ECO:0000256" key="7">
    <source>
        <dbReference type="ARBA" id="ARBA00022679"/>
    </source>
</evidence>
<feature type="transmembrane region" description="Helical" evidence="13">
    <location>
        <begin position="66"/>
        <end position="92"/>
    </location>
</feature>
<evidence type="ECO:0000256" key="11">
    <source>
        <dbReference type="ARBA" id="ARBA00022840"/>
    </source>
</evidence>
<dbReference type="InterPro" id="IPR000700">
    <property type="entry name" value="PAS-assoc_C"/>
</dbReference>
<dbReference type="SUPFAM" id="SSF55874">
    <property type="entry name" value="ATPase domain of HSP90 chaperone/DNA topoisomerase II/histidine kinase"/>
    <property type="match status" value="1"/>
</dbReference>
<comment type="caution">
    <text evidence="15">The sequence shown here is derived from an EMBL/GenBank/DDBJ whole genome shotgun (WGS) entry which is preliminary data.</text>
</comment>
<evidence type="ECO:0000256" key="2">
    <source>
        <dbReference type="ARBA" id="ARBA00012438"/>
    </source>
</evidence>
<evidence type="ECO:0000256" key="13">
    <source>
        <dbReference type="SAM" id="Phobius"/>
    </source>
</evidence>
<dbReference type="InterPro" id="IPR035965">
    <property type="entry name" value="PAS-like_dom_sf"/>
</dbReference>
<gene>
    <name evidence="15" type="ORF">J0X15_19115</name>
</gene>
<dbReference type="SMART" id="SM00911">
    <property type="entry name" value="HWE_HK"/>
    <property type="match status" value="1"/>
</dbReference>
<dbReference type="InterPro" id="IPR011102">
    <property type="entry name" value="Sig_transdc_His_kinase_HWE"/>
</dbReference>
<keyword evidence="16" id="KW-1185">Reference proteome</keyword>
<keyword evidence="6" id="KW-0288">FMN</keyword>
<evidence type="ECO:0000313" key="15">
    <source>
        <dbReference type="EMBL" id="MBO0347348.1"/>
    </source>
</evidence>
<keyword evidence="4" id="KW-0597">Phosphoprotein</keyword>
<reference evidence="15" key="1">
    <citation type="submission" date="2021-03" db="EMBL/GenBank/DDBJ databases">
        <title>Roseibium sp. CAU 1637 isolated from Incheon.</title>
        <authorList>
            <person name="Kim W."/>
        </authorList>
    </citation>
    <scope>NUCLEOTIDE SEQUENCE</scope>
    <source>
        <strain evidence="15">CAU 1637</strain>
    </source>
</reference>
<dbReference type="Proteomes" id="UP000664779">
    <property type="component" value="Unassembled WGS sequence"/>
</dbReference>
<keyword evidence="10" id="KW-0418">Kinase</keyword>
<dbReference type="PROSITE" id="PS50113">
    <property type="entry name" value="PAC"/>
    <property type="match status" value="2"/>
</dbReference>
<keyword evidence="5" id="KW-0285">Flavoprotein</keyword>
<dbReference type="Pfam" id="PF25487">
    <property type="entry name" value="ETR1_N"/>
    <property type="match status" value="1"/>
</dbReference>
<evidence type="ECO:0000256" key="1">
    <source>
        <dbReference type="ARBA" id="ARBA00000085"/>
    </source>
</evidence>
<dbReference type="GO" id="GO:0004673">
    <property type="term" value="F:protein histidine kinase activity"/>
    <property type="evidence" value="ECO:0007669"/>
    <property type="project" value="UniProtKB-EC"/>
</dbReference>
<protein>
    <recommendedName>
        <fullName evidence="3">Blue-light-activated histidine kinase</fullName>
        <ecNumber evidence="2">2.7.13.3</ecNumber>
    </recommendedName>
</protein>
<proteinExistence type="predicted"/>
<keyword evidence="7" id="KW-0808">Transferase</keyword>
<sequence>MSNLMDYLFGAATFVPHGYCLSWRPDLVALHAVSDALIAVAYITIPMAVIVFLRQRKDLDVEAKKLASLFAAFIVACAITHLTALFVLWVPAYGAQGLIKAATALISVVTAIAIWPLIPKLLALPSPNQLAEVNRQLQDANKQLEVSVRERTEELKRINALFEMALNGSNITVYTQTPELEYTWVHNPRLGLSEAEVVGKRDVDIMPPEVAEQTMALKRKVLATGQPGSVYLSTETEVEGRIYVELNVHPTFNADGAMDGLLGTVVDMTEKNLFEVRLASMASQLSEANQRFETALDGSLITVFEQDADLAYIHVVNPPAGTSTDTYIGKTDYDLLSPEEQLIVVAAKKRVLDTGKEEAFEADLNSGGEARFYNIRLEPKISSAGDVTGLIGTTVDLTHKRRNEQQMRLVMRELTHRSKNLLAVIQAMARQTAARSNGKEDFVERFALRLRAIAASHDLLVSHSWYGASVRDLLKVHLAQTLEPDSDQVELEGEDIQISADAAQNLGLGFHELTTNAAKYGALSTSEGRLKVSWEVKDDLVQLTWKESGGPKVEEPKSTGFGSVLLQNSVGPSLGGDVKLEFEPSGVRCVIEFPDSCIVSF</sequence>
<keyword evidence="8" id="KW-0677">Repeat</keyword>
<dbReference type="SUPFAM" id="SSF55785">
    <property type="entry name" value="PYP-like sensor domain (PAS domain)"/>
    <property type="match status" value="2"/>
</dbReference>
<evidence type="ECO:0000256" key="3">
    <source>
        <dbReference type="ARBA" id="ARBA00021740"/>
    </source>
</evidence>
<dbReference type="PANTHER" id="PTHR41523:SF7">
    <property type="entry name" value="HISTIDINE KINASE"/>
    <property type="match status" value="1"/>
</dbReference>